<dbReference type="AlphaFoldDB" id="A0A2Z2KFN9"/>
<protein>
    <submittedName>
        <fullName evidence="1">Uncharacterized protein</fullName>
    </submittedName>
</protein>
<name>A0A2Z2KFN9_9BACL</name>
<dbReference type="OrthoDB" id="2652577at2"/>
<dbReference type="Proteomes" id="UP000249890">
    <property type="component" value="Chromosome"/>
</dbReference>
<keyword evidence="2" id="KW-1185">Reference proteome</keyword>
<sequence length="69" mass="8005">MQTLLDAWALCVTLGVPDSEWENMTFPKIYALKRIRKRNQEFQIALHGGEIEKKPKKAKYLSDIGIFPK</sequence>
<evidence type="ECO:0000313" key="1">
    <source>
        <dbReference type="EMBL" id="ASA20949.1"/>
    </source>
</evidence>
<organism evidence="1 2">
    <name type="scientific">Paenibacillus donghaensis</name>
    <dbReference type="NCBI Taxonomy" id="414771"/>
    <lineage>
        <taxon>Bacteria</taxon>
        <taxon>Bacillati</taxon>
        <taxon>Bacillota</taxon>
        <taxon>Bacilli</taxon>
        <taxon>Bacillales</taxon>
        <taxon>Paenibacillaceae</taxon>
        <taxon>Paenibacillus</taxon>
    </lineage>
</organism>
<evidence type="ECO:0000313" key="2">
    <source>
        <dbReference type="Proteomes" id="UP000249890"/>
    </source>
</evidence>
<dbReference type="KEGG" id="pdh:B9T62_09220"/>
<reference evidence="1 2" key="1">
    <citation type="submission" date="2017-06" db="EMBL/GenBank/DDBJ databases">
        <title>Complete genome sequence of Paenibacillus donghaensis KCTC 13049T isolated from East Sea sediment, South Korea.</title>
        <authorList>
            <person name="Jung B.K."/>
            <person name="Hong S.-J."/>
            <person name="Shin J.-H."/>
        </authorList>
    </citation>
    <scope>NUCLEOTIDE SEQUENCE [LARGE SCALE GENOMIC DNA]</scope>
    <source>
        <strain evidence="1 2">KCTC 13049</strain>
    </source>
</reference>
<accession>A0A2Z2KFN9</accession>
<gene>
    <name evidence="1" type="ORF">B9T62_09220</name>
</gene>
<proteinExistence type="predicted"/>
<dbReference type="EMBL" id="CP021780">
    <property type="protein sequence ID" value="ASA20949.1"/>
    <property type="molecule type" value="Genomic_DNA"/>
</dbReference>